<gene>
    <name evidence="2" type="ORF">DKW60_22255</name>
</gene>
<name>A0A317C0R1_9GAMM</name>
<dbReference type="RefSeq" id="WP_109839855.1">
    <property type="nucleotide sequence ID" value="NZ_QGKM01000108.1"/>
</dbReference>
<evidence type="ECO:0000313" key="2">
    <source>
        <dbReference type="EMBL" id="PWQ92235.1"/>
    </source>
</evidence>
<comment type="caution">
    <text evidence="2">The sequence shown here is derived from an EMBL/GenBank/DDBJ whole genome shotgun (WGS) entry which is preliminary data.</text>
</comment>
<dbReference type="AlphaFoldDB" id="A0A317C0R1"/>
<keyword evidence="1" id="KW-0732">Signal</keyword>
<dbReference type="Proteomes" id="UP000245539">
    <property type="component" value="Unassembled WGS sequence"/>
</dbReference>
<sequence>MLKTKILTTAVCSLLLAAIATQAGASPNAVQDKHRDLAAAIQRIILQQQSLKKLDNTYFHPIDAIKYGVQIRNPFNKIPANVAEAMLTGGLNLKAMARYRAIYVGGMLAGASARKLINSDPGTVLVIGNGTIAHDPVYSRGPVVILGNAQLTGGMYGENLVWYSDDAAFINDDYTKHIGLPAVIPGNNPNHSFGTTLYSPQEEKAAADALSKKVKQ</sequence>
<evidence type="ECO:0000256" key="1">
    <source>
        <dbReference type="SAM" id="SignalP"/>
    </source>
</evidence>
<accession>A0A317C0R1</accession>
<reference evidence="2 3" key="1">
    <citation type="submission" date="2018-05" db="EMBL/GenBank/DDBJ databases">
        <title>Leucothrix arctica sp. nov., isolated from Arctic seawater.</title>
        <authorList>
            <person name="Choi A."/>
            <person name="Baek K."/>
        </authorList>
    </citation>
    <scope>NUCLEOTIDE SEQUENCE [LARGE SCALE GENOMIC DNA]</scope>
    <source>
        <strain evidence="2 3">JCM 18388</strain>
    </source>
</reference>
<keyword evidence="3" id="KW-1185">Reference proteome</keyword>
<feature type="chain" id="PRO_5016295854" evidence="1">
    <location>
        <begin position="26"/>
        <end position="216"/>
    </location>
</feature>
<protein>
    <submittedName>
        <fullName evidence="2">Uncharacterized protein</fullName>
    </submittedName>
</protein>
<feature type="signal peptide" evidence="1">
    <location>
        <begin position="1"/>
        <end position="25"/>
    </location>
</feature>
<dbReference type="OrthoDB" id="9824069at2"/>
<proteinExistence type="predicted"/>
<dbReference type="EMBL" id="QGKM01000108">
    <property type="protein sequence ID" value="PWQ92235.1"/>
    <property type="molecule type" value="Genomic_DNA"/>
</dbReference>
<evidence type="ECO:0000313" key="3">
    <source>
        <dbReference type="Proteomes" id="UP000245539"/>
    </source>
</evidence>
<organism evidence="2 3">
    <name type="scientific">Leucothrix pacifica</name>
    <dbReference type="NCBI Taxonomy" id="1247513"/>
    <lineage>
        <taxon>Bacteria</taxon>
        <taxon>Pseudomonadati</taxon>
        <taxon>Pseudomonadota</taxon>
        <taxon>Gammaproteobacteria</taxon>
        <taxon>Thiotrichales</taxon>
        <taxon>Thiotrichaceae</taxon>
        <taxon>Leucothrix</taxon>
    </lineage>
</organism>